<feature type="region of interest" description="Disordered" evidence="1">
    <location>
        <begin position="343"/>
        <end position="365"/>
    </location>
</feature>
<reference evidence="3 4" key="1">
    <citation type="submission" date="2016-06" db="EMBL/GenBank/DDBJ databases">
        <title>The Draft Genome Sequence and Annotation of the Desert Woodrat Neotoma lepida.</title>
        <authorList>
            <person name="Campbell M."/>
            <person name="Oakeson K.F."/>
            <person name="Yandell M."/>
            <person name="Halpert J.R."/>
            <person name="Dearing D."/>
        </authorList>
    </citation>
    <scope>NUCLEOTIDE SEQUENCE [LARGE SCALE GENOMIC DNA]</scope>
    <source>
        <strain evidence="3">417</strain>
        <tissue evidence="3">Liver</tissue>
    </source>
</reference>
<proteinExistence type="predicted"/>
<keyword evidence="4" id="KW-1185">Reference proteome</keyword>
<comment type="caution">
    <text evidence="3">The sequence shown here is derived from an EMBL/GenBank/DDBJ whole genome shotgun (WGS) entry which is preliminary data.</text>
</comment>
<dbReference type="GO" id="GO:0045505">
    <property type="term" value="F:dynein intermediate chain binding"/>
    <property type="evidence" value="ECO:0007669"/>
    <property type="project" value="InterPro"/>
</dbReference>
<dbReference type="GO" id="GO:0007018">
    <property type="term" value="P:microtubule-based movement"/>
    <property type="evidence" value="ECO:0007669"/>
    <property type="project" value="InterPro"/>
</dbReference>
<dbReference type="InterPro" id="IPR041228">
    <property type="entry name" value="Dynein_C"/>
</dbReference>
<organism evidence="3 4">
    <name type="scientific">Neotoma lepida</name>
    <name type="common">Desert woodrat</name>
    <dbReference type="NCBI Taxonomy" id="56216"/>
    <lineage>
        <taxon>Eukaryota</taxon>
        <taxon>Metazoa</taxon>
        <taxon>Chordata</taxon>
        <taxon>Craniata</taxon>
        <taxon>Vertebrata</taxon>
        <taxon>Euteleostomi</taxon>
        <taxon>Mammalia</taxon>
        <taxon>Eutheria</taxon>
        <taxon>Euarchontoglires</taxon>
        <taxon>Glires</taxon>
        <taxon>Rodentia</taxon>
        <taxon>Myomorpha</taxon>
        <taxon>Muroidea</taxon>
        <taxon>Cricetidae</taxon>
        <taxon>Neotominae</taxon>
        <taxon>Neotoma</taxon>
    </lineage>
</organism>
<dbReference type="Pfam" id="PF18199">
    <property type="entry name" value="Dynein_C"/>
    <property type="match status" value="1"/>
</dbReference>
<dbReference type="PANTHER" id="PTHR45703:SF36">
    <property type="entry name" value="DYNEIN HEAVY CHAIN, CYTOPLASMIC"/>
    <property type="match status" value="1"/>
</dbReference>
<accession>A0A1A6HQS0</accession>
<dbReference type="GO" id="GO:0051959">
    <property type="term" value="F:dynein light intermediate chain binding"/>
    <property type="evidence" value="ECO:0007669"/>
    <property type="project" value="InterPro"/>
</dbReference>
<feature type="domain" description="Dynein heavy chain C-terminal" evidence="2">
    <location>
        <begin position="149"/>
        <end position="420"/>
    </location>
</feature>
<dbReference type="AlphaFoldDB" id="A0A1A6HQS0"/>
<name>A0A1A6HQS0_NEOLE</name>
<dbReference type="Proteomes" id="UP000092124">
    <property type="component" value="Unassembled WGS sequence"/>
</dbReference>
<dbReference type="InterPro" id="IPR026983">
    <property type="entry name" value="DHC"/>
</dbReference>
<dbReference type="InterPro" id="IPR043160">
    <property type="entry name" value="Dynein_C_barrel"/>
</dbReference>
<dbReference type="GO" id="GO:0030286">
    <property type="term" value="C:dynein complex"/>
    <property type="evidence" value="ECO:0007669"/>
    <property type="project" value="InterPro"/>
</dbReference>
<dbReference type="OrthoDB" id="5986589at2759"/>
<dbReference type="STRING" id="56216.A0A1A6HQS0"/>
<evidence type="ECO:0000313" key="4">
    <source>
        <dbReference type="Proteomes" id="UP000092124"/>
    </source>
</evidence>
<evidence type="ECO:0000313" key="3">
    <source>
        <dbReference type="EMBL" id="OBS80579.1"/>
    </source>
</evidence>
<evidence type="ECO:0000259" key="2">
    <source>
        <dbReference type="Pfam" id="PF18199"/>
    </source>
</evidence>
<protein>
    <recommendedName>
        <fullName evidence="2">Dynein heavy chain C-terminal domain-containing protein</fullName>
    </recommendedName>
</protein>
<dbReference type="Gene3D" id="3.10.490.20">
    <property type="match status" value="1"/>
</dbReference>
<evidence type="ECO:0000256" key="1">
    <source>
        <dbReference type="SAM" id="MobiDB-lite"/>
    </source>
</evidence>
<sequence length="469" mass="52544">MESDCTVLIQHSASSTGVLIQHSMTVSWDQSLELGRILIDKLGELDAMTECKAQMHLLPTPAEPRVCGLNEGPKSWLLRRQSRALLKMLQQCSPTWVPSACGRITQCKERRLRQRLVQAKKRLVALQALLTNRPHSGQCVTPWAVLGPTAHRPLEGFLETEVLELRQLVGILQCDLDCLLQQLKGEIPCTSSRCVAVAHALWAGRLPRPWRSHAPAGPQLPWQWLRQLSRRGHLLIRYLDSGMSKNANEPERIFHLSAFRHPRRLLLALRWEAVLESSVPSPNLPGNQGSGSGSLPPKRQELNNHPLHIRVENGPNPKVPKMGLLLIGLQLQHAEWDQMDGALQDSFSSQPSPLPPVSVSTQARRPKDAPIAAGLGVYSCPVYMTGPLGTTKLHSKNILMHLPLPTKLSPDTCIQRRVHLSSDMQESLPGGLGDFWERDAASRARNVAKRWRRLRPWRQTRDESKYENG</sequence>
<dbReference type="PANTHER" id="PTHR45703">
    <property type="entry name" value="DYNEIN HEAVY CHAIN"/>
    <property type="match status" value="1"/>
</dbReference>
<feature type="region of interest" description="Disordered" evidence="1">
    <location>
        <begin position="280"/>
        <end position="301"/>
    </location>
</feature>
<dbReference type="EMBL" id="LZPO01017338">
    <property type="protein sequence ID" value="OBS80579.1"/>
    <property type="molecule type" value="Genomic_DNA"/>
</dbReference>
<dbReference type="Gene3D" id="1.20.1270.280">
    <property type="match status" value="1"/>
</dbReference>
<gene>
    <name evidence="3" type="ORF">A6R68_21225</name>
</gene>